<evidence type="ECO:0000313" key="1">
    <source>
        <dbReference type="EMBL" id="KAJ7992453.1"/>
    </source>
</evidence>
<accession>A0ACC2FLY0</accession>
<sequence>MSLRKKELRRRRTAEADDCVAARQTQTVVSESGEKRLPQQRDPTGGEVSDPRLLVMCSCNGPVSARLVSKRMDCVRLTYIESCSSAVLSVGPGGECCLHSGGGETR</sequence>
<keyword evidence="2" id="KW-1185">Reference proteome</keyword>
<comment type="caution">
    <text evidence="1">The sequence shown here is derived from an EMBL/GenBank/DDBJ whole genome shotgun (WGS) entry which is preliminary data.</text>
</comment>
<proteinExistence type="predicted"/>
<evidence type="ECO:0000313" key="2">
    <source>
        <dbReference type="Proteomes" id="UP001157502"/>
    </source>
</evidence>
<organism evidence="1 2">
    <name type="scientific">Dallia pectoralis</name>
    <name type="common">Alaska blackfish</name>
    <dbReference type="NCBI Taxonomy" id="75939"/>
    <lineage>
        <taxon>Eukaryota</taxon>
        <taxon>Metazoa</taxon>
        <taxon>Chordata</taxon>
        <taxon>Craniata</taxon>
        <taxon>Vertebrata</taxon>
        <taxon>Euteleostomi</taxon>
        <taxon>Actinopterygii</taxon>
        <taxon>Neopterygii</taxon>
        <taxon>Teleostei</taxon>
        <taxon>Protacanthopterygii</taxon>
        <taxon>Esociformes</taxon>
        <taxon>Umbridae</taxon>
        <taxon>Dallia</taxon>
    </lineage>
</organism>
<gene>
    <name evidence="1" type="ORF">DPEC_G00278710</name>
</gene>
<protein>
    <submittedName>
        <fullName evidence="1">Uncharacterized protein</fullName>
    </submittedName>
</protein>
<dbReference type="Proteomes" id="UP001157502">
    <property type="component" value="Chromosome 25"/>
</dbReference>
<name>A0ACC2FLY0_DALPE</name>
<dbReference type="EMBL" id="CM055752">
    <property type="protein sequence ID" value="KAJ7992453.1"/>
    <property type="molecule type" value="Genomic_DNA"/>
</dbReference>
<reference evidence="1" key="1">
    <citation type="submission" date="2021-05" db="EMBL/GenBank/DDBJ databases">
        <authorList>
            <person name="Pan Q."/>
            <person name="Jouanno E."/>
            <person name="Zahm M."/>
            <person name="Klopp C."/>
            <person name="Cabau C."/>
            <person name="Louis A."/>
            <person name="Berthelot C."/>
            <person name="Parey E."/>
            <person name="Roest Crollius H."/>
            <person name="Montfort J."/>
            <person name="Robinson-Rechavi M."/>
            <person name="Bouchez O."/>
            <person name="Lampietro C."/>
            <person name="Lopez Roques C."/>
            <person name="Donnadieu C."/>
            <person name="Postlethwait J."/>
            <person name="Bobe J."/>
            <person name="Dillon D."/>
            <person name="Chandos A."/>
            <person name="von Hippel F."/>
            <person name="Guiguen Y."/>
        </authorList>
    </citation>
    <scope>NUCLEOTIDE SEQUENCE</scope>
    <source>
        <strain evidence="1">YG-Jan2019</strain>
    </source>
</reference>